<gene>
    <name evidence="2" type="ORF">ZMTM_10390</name>
</gene>
<dbReference type="Gene3D" id="2.40.33.20">
    <property type="entry name" value="PK beta-barrel domain-like"/>
    <property type="match status" value="1"/>
</dbReference>
<reference evidence="2" key="1">
    <citation type="journal article" date="2021" name="Arch. Microbiol.">
        <title>Methyloradius palustris gen. nov., sp. nov., a methanol-oxidizing bacterium isolated from snow.</title>
        <authorList>
            <person name="Miyadera T."/>
            <person name="Kojima H."/>
            <person name="Fukui M."/>
        </authorList>
    </citation>
    <scope>NUCLEOTIDE SEQUENCE</scope>
    <source>
        <strain evidence="2">Zm11</strain>
    </source>
</reference>
<dbReference type="PROSITE" id="PS51340">
    <property type="entry name" value="MOSC"/>
    <property type="match status" value="1"/>
</dbReference>
<dbReference type="InterPro" id="IPR011037">
    <property type="entry name" value="Pyrv_Knase-like_insert_dom_sf"/>
</dbReference>
<dbReference type="Pfam" id="PF03473">
    <property type="entry name" value="MOSC"/>
    <property type="match status" value="1"/>
</dbReference>
<protein>
    <submittedName>
        <fullName evidence="2">Molybdenum cofactor biosynthesis protein</fullName>
    </submittedName>
</protein>
<organism evidence="2 3">
    <name type="scientific">Methyloradius palustris</name>
    <dbReference type="NCBI Taxonomy" id="2778876"/>
    <lineage>
        <taxon>Bacteria</taxon>
        <taxon>Pseudomonadati</taxon>
        <taxon>Pseudomonadota</taxon>
        <taxon>Betaproteobacteria</taxon>
        <taxon>Nitrosomonadales</taxon>
        <taxon>Methylophilaceae</taxon>
        <taxon>Methyloradius</taxon>
    </lineage>
</organism>
<dbReference type="InterPro" id="IPR052353">
    <property type="entry name" value="Benzoxazolinone_Detox_Enz"/>
</dbReference>
<sequence length="216" mass="23829">MKLISVNVAMPEAVSMHGTLISTGIYKLPQPGRVWLGFNNLIGDGQADLTVHGGEYQAAYSYPLEHYQYWQQFLGIEHLPYGTFGENFTISGLLEDDAYIGDILSIGEAVIQVTMPRNPCFKFGHKIGKPGVVREFLVSGRSGFYHKVLTEGEVGAGDEIQLLERDPQSISIRAALGMQKLEEGNAETLRHALTIKSLPPVLRENFADHLEQITSA</sequence>
<dbReference type="Proteomes" id="UP000826722">
    <property type="component" value="Chromosome"/>
</dbReference>
<evidence type="ECO:0000313" key="2">
    <source>
        <dbReference type="EMBL" id="BCM24780.1"/>
    </source>
</evidence>
<evidence type="ECO:0000259" key="1">
    <source>
        <dbReference type="PROSITE" id="PS51340"/>
    </source>
</evidence>
<dbReference type="AlphaFoldDB" id="A0A8D5G313"/>
<dbReference type="PANTHER" id="PTHR30212:SF2">
    <property type="entry name" value="PROTEIN YIIM"/>
    <property type="match status" value="1"/>
</dbReference>
<dbReference type="PANTHER" id="PTHR30212">
    <property type="entry name" value="PROTEIN YIIM"/>
    <property type="match status" value="1"/>
</dbReference>
<accession>A0A8D5G313</accession>
<dbReference type="RefSeq" id="WP_221765275.1">
    <property type="nucleotide sequence ID" value="NZ_AP024110.1"/>
</dbReference>
<dbReference type="GO" id="GO:0003824">
    <property type="term" value="F:catalytic activity"/>
    <property type="evidence" value="ECO:0007669"/>
    <property type="project" value="InterPro"/>
</dbReference>
<dbReference type="EMBL" id="AP024110">
    <property type="protein sequence ID" value="BCM24780.1"/>
    <property type="molecule type" value="Genomic_DNA"/>
</dbReference>
<dbReference type="SUPFAM" id="SSF50800">
    <property type="entry name" value="PK beta-barrel domain-like"/>
    <property type="match status" value="1"/>
</dbReference>
<dbReference type="KEGG" id="mpau:ZMTM_10390"/>
<feature type="domain" description="MOSC" evidence="1">
    <location>
        <begin position="28"/>
        <end position="163"/>
    </location>
</feature>
<evidence type="ECO:0000313" key="3">
    <source>
        <dbReference type="Proteomes" id="UP000826722"/>
    </source>
</evidence>
<dbReference type="GO" id="GO:0030151">
    <property type="term" value="F:molybdenum ion binding"/>
    <property type="evidence" value="ECO:0007669"/>
    <property type="project" value="InterPro"/>
</dbReference>
<proteinExistence type="predicted"/>
<dbReference type="GO" id="GO:0030170">
    <property type="term" value="F:pyridoxal phosphate binding"/>
    <property type="evidence" value="ECO:0007669"/>
    <property type="project" value="InterPro"/>
</dbReference>
<dbReference type="InterPro" id="IPR005302">
    <property type="entry name" value="MoCF_Sase_C"/>
</dbReference>
<name>A0A8D5G313_9PROT</name>
<keyword evidence="3" id="KW-1185">Reference proteome</keyword>